<comment type="caution">
    <text evidence="1">The sequence shown here is derived from an EMBL/GenBank/DDBJ whole genome shotgun (WGS) entry which is preliminary data.</text>
</comment>
<sequence>MSAINTISGYYWVKFYNIGEICFSAGRFPGAICAERESQTNEGGEEPDGFDADWEIVRVDFETTEAAVAFTAGRSRPLSAEEIDDHLDWTGQNDDDDA</sequence>
<dbReference type="Proteomes" id="UP000239772">
    <property type="component" value="Unassembled WGS sequence"/>
</dbReference>
<evidence type="ECO:0000313" key="2">
    <source>
        <dbReference type="Proteomes" id="UP000239772"/>
    </source>
</evidence>
<accession>A0A2T1HVG8</accession>
<dbReference type="EMBL" id="PVZS01000006">
    <property type="protein sequence ID" value="PSC05662.1"/>
    <property type="molecule type" value="Genomic_DNA"/>
</dbReference>
<keyword evidence="2" id="KW-1185">Reference proteome</keyword>
<proteinExistence type="predicted"/>
<dbReference type="AlphaFoldDB" id="A0A2T1HVG8"/>
<gene>
    <name evidence="1" type="ORF">SLNSH_06675</name>
</gene>
<evidence type="ECO:0000313" key="1">
    <source>
        <dbReference type="EMBL" id="PSC05662.1"/>
    </source>
</evidence>
<name>A0A2T1HVG8_9HYPH</name>
<protein>
    <submittedName>
        <fullName evidence="1">Uncharacterized protein</fullName>
    </submittedName>
</protein>
<organism evidence="1 2">
    <name type="scientific">Alsobacter soli</name>
    <dbReference type="NCBI Taxonomy" id="2109933"/>
    <lineage>
        <taxon>Bacteria</taxon>
        <taxon>Pseudomonadati</taxon>
        <taxon>Pseudomonadota</taxon>
        <taxon>Alphaproteobacteria</taxon>
        <taxon>Hyphomicrobiales</taxon>
        <taxon>Alsobacteraceae</taxon>
        <taxon>Alsobacter</taxon>
    </lineage>
</organism>
<dbReference type="RefSeq" id="WP_106335905.1">
    <property type="nucleotide sequence ID" value="NZ_PVZS01000006.1"/>
</dbReference>
<reference evidence="2" key="1">
    <citation type="submission" date="2018-03" db="EMBL/GenBank/DDBJ databases">
        <authorList>
            <person name="Sun L."/>
            <person name="Liu H."/>
            <person name="Chen W."/>
            <person name="Huang K."/>
            <person name="Liu W."/>
            <person name="Gao X."/>
        </authorList>
    </citation>
    <scope>NUCLEOTIDE SEQUENCE [LARGE SCALE GENOMIC DNA]</scope>
    <source>
        <strain evidence="2">SH9</strain>
    </source>
</reference>